<organism evidence="1 2">
    <name type="scientific">Natrarchaeobius chitinivorans</name>
    <dbReference type="NCBI Taxonomy" id="1679083"/>
    <lineage>
        <taxon>Archaea</taxon>
        <taxon>Methanobacteriati</taxon>
        <taxon>Methanobacteriota</taxon>
        <taxon>Stenosarchaea group</taxon>
        <taxon>Halobacteria</taxon>
        <taxon>Halobacteriales</taxon>
        <taxon>Natrialbaceae</taxon>
        <taxon>Natrarchaeobius</taxon>
    </lineage>
</organism>
<accession>A0A3N6NQD5</accession>
<comment type="caution">
    <text evidence="1">The sequence shown here is derived from an EMBL/GenBank/DDBJ whole genome shotgun (WGS) entry which is preliminary data.</text>
</comment>
<evidence type="ECO:0000313" key="2">
    <source>
        <dbReference type="Proteomes" id="UP000281431"/>
    </source>
</evidence>
<dbReference type="EMBL" id="REFZ01000003">
    <property type="protein sequence ID" value="RQH02043.1"/>
    <property type="molecule type" value="Genomic_DNA"/>
</dbReference>
<keyword evidence="1" id="KW-0418">Kinase</keyword>
<dbReference type="Proteomes" id="UP000281431">
    <property type="component" value="Unassembled WGS sequence"/>
</dbReference>
<proteinExistence type="predicted"/>
<sequence length="275" mass="29461">MLVGSLIEDVDGSDLEIVVVVDGPDPLVSMLADAFDGKRIDVDLDGSHSPAALADDRPGIAEALESEGSTAVLFEDGEPTAASSMATLYDSLLAINSDLFVTGARELGEIELPDVLAGLADTRLRLRGYPLAHREKLLLILLSRYLEQSAFAIGVGTLRAAFQSLSRIDDEVGTRAVYERLERTDVDVHLYGVDDGARPDLEATTHLGDGPAYRDSWFVVFRPAGSDALDVDRSAVAAEGGALVCREVEPRIWEGFFTFEPDRVAAIDDAIATGL</sequence>
<protein>
    <submittedName>
        <fullName evidence="1">Histidine kinase</fullName>
    </submittedName>
</protein>
<dbReference type="AlphaFoldDB" id="A0A3N6NQD5"/>
<name>A0A3N6NQD5_NATCH</name>
<dbReference type="GO" id="GO:0016301">
    <property type="term" value="F:kinase activity"/>
    <property type="evidence" value="ECO:0007669"/>
    <property type="project" value="UniProtKB-KW"/>
</dbReference>
<dbReference type="OrthoDB" id="302327at2157"/>
<evidence type="ECO:0000313" key="1">
    <source>
        <dbReference type="EMBL" id="RQH02043.1"/>
    </source>
</evidence>
<gene>
    <name evidence="1" type="ORF">EA472_06600</name>
</gene>
<keyword evidence="1" id="KW-0808">Transferase</keyword>
<reference evidence="1 2" key="1">
    <citation type="submission" date="2018-10" db="EMBL/GenBank/DDBJ databases">
        <title>Natrarchaeobius chitinivorans gen. nov., sp. nov., and Natrarchaeobius haloalkaliphilus sp. nov., alkaliphilic, chitin-utilizing haloarchaea from hypersaline alkaline lakes.</title>
        <authorList>
            <person name="Sorokin D.Y."/>
            <person name="Elcheninov A.G."/>
            <person name="Kostrikina N.A."/>
            <person name="Bale N.J."/>
            <person name="Sinninghe Damste J.S."/>
            <person name="Khijniak T.V."/>
            <person name="Kublanov I.V."/>
            <person name="Toshchakov S.V."/>
        </authorList>
    </citation>
    <scope>NUCLEOTIDE SEQUENCE [LARGE SCALE GENOMIC DNA]</scope>
    <source>
        <strain evidence="1 2">AArcht7</strain>
    </source>
</reference>
<keyword evidence="2" id="KW-1185">Reference proteome</keyword>